<accession>A0A915JM05</accession>
<proteinExistence type="predicted"/>
<keyword evidence="1" id="KW-1185">Reference proteome</keyword>
<evidence type="ECO:0000313" key="2">
    <source>
        <dbReference type="WBParaSite" id="nRc.2.0.1.t27215-RA"/>
    </source>
</evidence>
<sequence length="69" mass="8205">MAIKILWTQSSLQILKKSTGRKNSVFISRDISSKFCRADNLESKILKTRKFSSNRHYRDNKNRIWFLKA</sequence>
<name>A0A915JM05_ROMCU</name>
<dbReference type="WBParaSite" id="nRc.2.0.1.t27215-RA">
    <property type="protein sequence ID" value="nRc.2.0.1.t27215-RA"/>
    <property type="gene ID" value="nRc.2.0.1.g27215"/>
</dbReference>
<organism evidence="1 2">
    <name type="scientific">Romanomermis culicivorax</name>
    <name type="common">Nematode worm</name>
    <dbReference type="NCBI Taxonomy" id="13658"/>
    <lineage>
        <taxon>Eukaryota</taxon>
        <taxon>Metazoa</taxon>
        <taxon>Ecdysozoa</taxon>
        <taxon>Nematoda</taxon>
        <taxon>Enoplea</taxon>
        <taxon>Dorylaimia</taxon>
        <taxon>Mermithida</taxon>
        <taxon>Mermithoidea</taxon>
        <taxon>Mermithidae</taxon>
        <taxon>Romanomermis</taxon>
    </lineage>
</organism>
<dbReference type="Proteomes" id="UP000887565">
    <property type="component" value="Unplaced"/>
</dbReference>
<reference evidence="2" key="1">
    <citation type="submission" date="2022-11" db="UniProtKB">
        <authorList>
            <consortium name="WormBaseParasite"/>
        </authorList>
    </citation>
    <scope>IDENTIFICATION</scope>
</reference>
<protein>
    <submittedName>
        <fullName evidence="2">Ribosomal protein L32</fullName>
    </submittedName>
</protein>
<evidence type="ECO:0000313" key="1">
    <source>
        <dbReference type="Proteomes" id="UP000887565"/>
    </source>
</evidence>
<dbReference type="AlphaFoldDB" id="A0A915JM05"/>